<dbReference type="GO" id="GO:0006261">
    <property type="term" value="P:DNA-templated DNA replication"/>
    <property type="evidence" value="ECO:0007669"/>
    <property type="project" value="UniProtKB-UniRule"/>
</dbReference>
<evidence type="ECO:0000256" key="2">
    <source>
        <dbReference type="ARBA" id="ARBA00004496"/>
    </source>
</evidence>
<dbReference type="GO" id="GO:0008408">
    <property type="term" value="F:3'-5' exonuclease activity"/>
    <property type="evidence" value="ECO:0007669"/>
    <property type="project" value="UniProtKB-UniRule"/>
</dbReference>
<dbReference type="InterPro" id="IPR036397">
    <property type="entry name" value="RNaseH_sf"/>
</dbReference>
<dbReference type="Gene3D" id="3.30.420.10">
    <property type="entry name" value="Ribonuclease H-like superfamily/Ribonuclease H"/>
    <property type="match status" value="1"/>
</dbReference>
<evidence type="ECO:0000259" key="14">
    <source>
        <dbReference type="SMART" id="SM00479"/>
    </source>
</evidence>
<dbReference type="HAMAP" id="MF_00356">
    <property type="entry name" value="DNApol_PolC"/>
    <property type="match status" value="1"/>
</dbReference>
<keyword evidence="10 13" id="KW-0239">DNA-directed DNA polymerase</keyword>
<dbReference type="Pfam" id="PF02811">
    <property type="entry name" value="PHP"/>
    <property type="match status" value="1"/>
</dbReference>
<keyword evidence="4 13" id="KW-0808">Transferase</keyword>
<reference evidence="16" key="1">
    <citation type="submission" date="2021-03" db="EMBL/GenBank/DDBJ databases">
        <title>Alkalibacter marinus sp. nov., isolated from tidal flat sediment.</title>
        <authorList>
            <person name="Namirimu T."/>
            <person name="Yang J.-A."/>
            <person name="Yang S.-H."/>
            <person name="Kim Y.-J."/>
            <person name="Kwon K.K."/>
        </authorList>
    </citation>
    <scope>NUCLEOTIDE SEQUENCE</scope>
    <source>
        <strain evidence="16">ES005</strain>
    </source>
</reference>
<evidence type="ECO:0000256" key="9">
    <source>
        <dbReference type="ARBA" id="ARBA00022839"/>
    </source>
</evidence>
<dbReference type="InterPro" id="IPR004365">
    <property type="entry name" value="NA-bd_OB_tRNA"/>
</dbReference>
<evidence type="ECO:0000256" key="12">
    <source>
        <dbReference type="ARBA" id="ARBA00049244"/>
    </source>
</evidence>
<evidence type="ECO:0000256" key="6">
    <source>
        <dbReference type="ARBA" id="ARBA00022705"/>
    </source>
</evidence>
<dbReference type="InterPro" id="IPR040982">
    <property type="entry name" value="DNA_pol3_finger"/>
</dbReference>
<dbReference type="InterPro" id="IPR006054">
    <property type="entry name" value="DnaQ"/>
</dbReference>
<dbReference type="Gene3D" id="6.10.140.1510">
    <property type="match status" value="1"/>
</dbReference>
<dbReference type="Gene3D" id="3.30.1900.20">
    <property type="match status" value="2"/>
</dbReference>
<dbReference type="InterPro" id="IPR012337">
    <property type="entry name" value="RNaseH-like_sf"/>
</dbReference>
<accession>A0A974XF38</accession>
<dbReference type="InterPro" id="IPR006308">
    <property type="entry name" value="Pol_III_a_PolC-type_gram_pos"/>
</dbReference>
<dbReference type="Gene3D" id="1.20.5.140">
    <property type="match status" value="1"/>
</dbReference>
<comment type="function">
    <text evidence="1 13">Required for replicative DNA synthesis. This DNA polymerase also exhibits 3' to 5' exonuclease activity.</text>
</comment>
<feature type="domain" description="Exonuclease" evidence="14">
    <location>
        <begin position="388"/>
        <end position="553"/>
    </location>
</feature>
<dbReference type="InterPro" id="IPR004805">
    <property type="entry name" value="DnaE2/DnaE/PolC"/>
</dbReference>
<evidence type="ECO:0000256" key="8">
    <source>
        <dbReference type="ARBA" id="ARBA00022801"/>
    </source>
</evidence>
<dbReference type="CDD" id="cd06127">
    <property type="entry name" value="DEDDh"/>
    <property type="match status" value="1"/>
</dbReference>
<dbReference type="KEGG" id="alka:J0B03_01000"/>
<dbReference type="NCBIfam" id="TIGR00573">
    <property type="entry name" value="dnaq"/>
    <property type="match status" value="1"/>
</dbReference>
<dbReference type="InterPro" id="IPR011708">
    <property type="entry name" value="DNA_pol3_alpha_NTPase_dom"/>
</dbReference>
<dbReference type="Pfam" id="PF00929">
    <property type="entry name" value="RNase_T"/>
    <property type="match status" value="1"/>
</dbReference>
<dbReference type="SMART" id="SM00481">
    <property type="entry name" value="POLIIIAc"/>
    <property type="match status" value="1"/>
</dbReference>
<comment type="similarity">
    <text evidence="13">Belongs to the DNA polymerase type-C family. PolC subfamily.</text>
</comment>
<dbReference type="GO" id="GO:0003887">
    <property type="term" value="F:DNA-directed DNA polymerase activity"/>
    <property type="evidence" value="ECO:0007669"/>
    <property type="project" value="UniProtKB-UniRule"/>
</dbReference>
<dbReference type="GO" id="GO:0003677">
    <property type="term" value="F:DNA binding"/>
    <property type="evidence" value="ECO:0007669"/>
    <property type="project" value="UniProtKB-UniRule"/>
</dbReference>
<dbReference type="SMART" id="SM00479">
    <property type="entry name" value="EXOIII"/>
    <property type="match status" value="1"/>
</dbReference>
<dbReference type="InterPro" id="IPR012340">
    <property type="entry name" value="NA-bd_OB-fold"/>
</dbReference>
<evidence type="ECO:0000256" key="7">
    <source>
        <dbReference type="ARBA" id="ARBA00022722"/>
    </source>
</evidence>
<dbReference type="FunFam" id="3.30.420.10:FF:000045">
    <property type="entry name" value="3'-5' exonuclease DinG"/>
    <property type="match status" value="1"/>
</dbReference>
<evidence type="ECO:0000313" key="17">
    <source>
        <dbReference type="Proteomes" id="UP000663499"/>
    </source>
</evidence>
<keyword evidence="7 13" id="KW-0540">Nuclease</keyword>
<dbReference type="EMBL" id="CP071444">
    <property type="protein sequence ID" value="QSX08699.1"/>
    <property type="molecule type" value="Genomic_DNA"/>
</dbReference>
<dbReference type="SUPFAM" id="SSF50249">
    <property type="entry name" value="Nucleic acid-binding proteins"/>
    <property type="match status" value="1"/>
</dbReference>
<evidence type="ECO:0000256" key="3">
    <source>
        <dbReference type="ARBA" id="ARBA00022490"/>
    </source>
</evidence>
<keyword evidence="9 13" id="KW-0269">Exonuclease</keyword>
<gene>
    <name evidence="13" type="primary">polC</name>
    <name evidence="16" type="ORF">J0B03_01000</name>
</gene>
<dbReference type="EC" id="2.7.7.7" evidence="13"/>
<dbReference type="PANTHER" id="PTHR32294">
    <property type="entry name" value="DNA POLYMERASE III SUBUNIT ALPHA"/>
    <property type="match status" value="1"/>
</dbReference>
<dbReference type="Gene3D" id="2.40.50.140">
    <property type="entry name" value="Nucleic acid-binding proteins"/>
    <property type="match status" value="1"/>
</dbReference>
<dbReference type="CDD" id="cd07435">
    <property type="entry name" value="PHP_PolIIIA_POLC"/>
    <property type="match status" value="1"/>
</dbReference>
<dbReference type="InterPro" id="IPR004013">
    <property type="entry name" value="PHP_dom"/>
</dbReference>
<dbReference type="Gene3D" id="1.10.150.700">
    <property type="entry name" value="PolC, middle finger domain"/>
    <property type="match status" value="1"/>
</dbReference>
<proteinExistence type="inferred from homology"/>
<evidence type="ECO:0000256" key="5">
    <source>
        <dbReference type="ARBA" id="ARBA00022695"/>
    </source>
</evidence>
<dbReference type="InterPro" id="IPR013520">
    <property type="entry name" value="Ribonucl_H"/>
</dbReference>
<evidence type="ECO:0000256" key="11">
    <source>
        <dbReference type="ARBA" id="ARBA00025611"/>
    </source>
</evidence>
<keyword evidence="3 13" id="KW-0963">Cytoplasm</keyword>
<protein>
    <recommendedName>
        <fullName evidence="13">DNA polymerase III PolC-type</fullName>
        <shortName evidence="13">PolIII</shortName>
        <ecNumber evidence="13">2.7.7.7</ecNumber>
    </recommendedName>
</protein>
<keyword evidence="6 13" id="KW-0235">DNA replication</keyword>
<comment type="function">
    <text evidence="11">DNA polymerase III is a complex, multichain enzyme responsible for most of the replicative synthesis in bacteria. This DNA polymerase also exhibits 3' to 5' exonuclease activity. The alpha chain is the DNA polymerase.</text>
</comment>
<dbReference type="Pfam" id="PF01336">
    <property type="entry name" value="tRNA_anti-codon"/>
    <property type="match status" value="1"/>
</dbReference>
<evidence type="ECO:0000259" key="15">
    <source>
        <dbReference type="SMART" id="SM00481"/>
    </source>
</evidence>
<evidence type="ECO:0000256" key="4">
    <source>
        <dbReference type="ARBA" id="ARBA00022679"/>
    </source>
</evidence>
<dbReference type="PANTHER" id="PTHR32294:SF5">
    <property type="entry name" value="DNA POLYMERASE III POLC-TYPE"/>
    <property type="match status" value="1"/>
</dbReference>
<dbReference type="CDD" id="cd04484">
    <property type="entry name" value="polC_OBF"/>
    <property type="match status" value="1"/>
</dbReference>
<evidence type="ECO:0000313" key="16">
    <source>
        <dbReference type="EMBL" id="QSX08699.1"/>
    </source>
</evidence>
<evidence type="ECO:0000256" key="13">
    <source>
        <dbReference type="HAMAP-Rule" id="MF_00356"/>
    </source>
</evidence>
<dbReference type="Proteomes" id="UP000663499">
    <property type="component" value="Chromosome"/>
</dbReference>
<dbReference type="GO" id="GO:0005737">
    <property type="term" value="C:cytoplasm"/>
    <property type="evidence" value="ECO:0007669"/>
    <property type="project" value="UniProtKB-SubCell"/>
</dbReference>
<dbReference type="Pfam" id="PF14579">
    <property type="entry name" value="HHH_6"/>
    <property type="match status" value="1"/>
</dbReference>
<comment type="subcellular location">
    <subcellularLocation>
        <location evidence="2 13">Cytoplasm</location>
    </subcellularLocation>
</comment>
<dbReference type="Pfam" id="PF07733">
    <property type="entry name" value="DNA_pol3_alpha"/>
    <property type="match status" value="2"/>
</dbReference>
<name>A0A974XF38_9FIRM</name>
<keyword evidence="17" id="KW-1185">Reference proteome</keyword>
<dbReference type="InterPro" id="IPR003141">
    <property type="entry name" value="Pol/His_phosphatase_N"/>
</dbReference>
<dbReference type="Pfam" id="PF17657">
    <property type="entry name" value="DNA_pol3_finger"/>
    <property type="match status" value="1"/>
</dbReference>
<organism evidence="16 17">
    <name type="scientific">Alkalibacter rhizosphaerae</name>
    <dbReference type="NCBI Taxonomy" id="2815577"/>
    <lineage>
        <taxon>Bacteria</taxon>
        <taxon>Bacillati</taxon>
        <taxon>Bacillota</taxon>
        <taxon>Clostridia</taxon>
        <taxon>Eubacteriales</taxon>
        <taxon>Eubacteriaceae</taxon>
        <taxon>Alkalibacter</taxon>
    </lineage>
</organism>
<keyword evidence="5 13" id="KW-0548">Nucleotidyltransferase</keyword>
<comment type="catalytic activity">
    <reaction evidence="12 13">
        <text>DNA(n) + a 2'-deoxyribonucleoside 5'-triphosphate = DNA(n+1) + diphosphate</text>
        <dbReference type="Rhea" id="RHEA:22508"/>
        <dbReference type="Rhea" id="RHEA-COMP:17339"/>
        <dbReference type="Rhea" id="RHEA-COMP:17340"/>
        <dbReference type="ChEBI" id="CHEBI:33019"/>
        <dbReference type="ChEBI" id="CHEBI:61560"/>
        <dbReference type="ChEBI" id="CHEBI:173112"/>
        <dbReference type="EC" id="2.7.7.7"/>
    </reaction>
</comment>
<dbReference type="InterPro" id="IPR044923">
    <property type="entry name" value="PolC_middle_finger_sf"/>
</dbReference>
<keyword evidence="8 13" id="KW-0378">Hydrolase</keyword>
<dbReference type="Gene3D" id="3.20.20.140">
    <property type="entry name" value="Metal-dependent hydrolases"/>
    <property type="match status" value="2"/>
</dbReference>
<dbReference type="SUPFAM" id="SSF53098">
    <property type="entry name" value="Ribonuclease H-like"/>
    <property type="match status" value="1"/>
</dbReference>
<feature type="domain" description="Polymerase/histidinol phosphatase N-terminal" evidence="15">
    <location>
        <begin position="304"/>
        <end position="371"/>
    </location>
</feature>
<dbReference type="InterPro" id="IPR029460">
    <property type="entry name" value="DNAPol_HHH"/>
</dbReference>
<dbReference type="Gene3D" id="1.10.150.870">
    <property type="match status" value="1"/>
</dbReference>
<dbReference type="NCBIfam" id="NF001688">
    <property type="entry name" value="PRK00448.1"/>
    <property type="match status" value="1"/>
</dbReference>
<evidence type="ECO:0000256" key="10">
    <source>
        <dbReference type="ARBA" id="ARBA00022932"/>
    </source>
</evidence>
<sequence>MTREMKIMMNSFKEVIMAENIHIEKVEVHTEKELWTLYIKPRKDLDLDRLHANLSQALRQQVALELVCMDKQIFEWDEERRDAVKQWIRQTHASVLLTKNGWKEEGCRVSIPLISSSDLSLFEKERIGSRLSTWFETTYGKKMDFDFFALEDMEEVSKEIEDAKLAAFTAPTVPPKAEKGKNRPNALLLGRVIKGEPTPVASLEAETDVVILGKIFSITSKAIRNNLTIVSFHLTDHTSSVTCKLFLNEEKTKKVLSGIEEDGWVKVKGKIQFDTFAKENILAVQSLETHFVQPRVDDMEKKRVELHAHTQYSAMDSVAKVANLVKKAKEFGHTSVAITDHGVLQAYPEAMELAKDLGIKVIYGMEGYLVHDDNLPKWGDRDEALDGTFVVFDIETTGLSAKNSEIIEIGAAKINNNQIIETYQSFVRPEGKVPVRITEITGISDNMVRNARGIKEVMIEFLDFVGGATLVAHNARFDMSFIEAYCRKLDMQQEFSVIDTLALARNLLTDLSRFNLKTLSRYFKVDLTNHHRASDDAIATAKVFMHLVARSREKGAQTTSELNELYDSETAIKKMDTHHILILVKNQTGLKNLYKLVSLAHLRYFYRRPRIPKSLLNRYREGLILGTACESGELFTAMLNDRSKEDLDNIVSFYDFLEVQPLGNNSFLLDKGIVSNEEELKGINKRIVALGEEHNKPVVATGDVHFVEPEDECYRKVLQCGQKYDDFNKQPPLYYRTTEEMLEEFSYLGVDKAMEIVVDSTNRIADSVEEILPIPDGTFPPKIEGSDEEIRNMVLEAAKEKYGDPLPELVEKRVWRELDSIINNGYSVLYLVAHKLVKKSMDDGYLVGSRGSVGSSLAATFSGITEVNPLPPHYVCPKCKNNEFFDSATVGSGPDLPEKNCPKCGTPYEKDGFDIPFEVFLGFEGDKEPDIDLNFSGEYQNVAHKYTEELFGTGNVFRAGTISTLAEKTAFGYVKNYLEENGLLVTNAEIDRLVKGCTGIKKTTGQHPGGIMVVPSDKDIYDFCPIQKPADDVNTETVTTHFDYHSISGRLLKLDILGHDDPTMIRMLEDLTGVDATSIPLDDVETMSLFTSTKALDLKDDNIGSTVGTYGVPEFGTGFVREMLLDIKPTAFADLIRISGFSHGTDVWLNNAQDLIVNKTATINELISTRDDIMVYLIHKGLPSNRAFSIMEKVRKGKGLNDDDVALMKEKEVPQWYIDSCNKIKYMFPKAHAVAYVTMAYRIAYFKVHHPLAYYATYFTVRADDFDAHLAVQGKDAVRKRIKEIKDNGNNATAKEKTTLTVLELILEMLCRGYDFLPVNLYESHYGKFQIQDGKLLPPFNALEGIGLKAAQSIYDSQNNGEFISIEDLQSRTRISKTNIEVLIKHGTINNLPLSNQISLF</sequence>
<dbReference type="NCBIfam" id="TIGR01405">
    <property type="entry name" value="polC_Gram_pos"/>
    <property type="match status" value="1"/>
</dbReference>
<evidence type="ECO:0000256" key="1">
    <source>
        <dbReference type="ARBA" id="ARBA00003452"/>
    </source>
</evidence>